<feature type="domain" description="AMP-dependent synthetase/ligase" evidence="7">
    <location>
        <begin position="91"/>
        <end position="463"/>
    </location>
</feature>
<dbReference type="PANTHER" id="PTHR24095">
    <property type="entry name" value="ACETYL-COENZYME A SYNTHETASE"/>
    <property type="match status" value="1"/>
</dbReference>
<keyword evidence="11" id="KW-1185">Reference proteome</keyword>
<dbReference type="PANTHER" id="PTHR24095:SF14">
    <property type="entry name" value="ACETYL-COENZYME A SYNTHETASE 1"/>
    <property type="match status" value="1"/>
</dbReference>
<evidence type="ECO:0000313" key="11">
    <source>
        <dbReference type="Proteomes" id="UP000005439"/>
    </source>
</evidence>
<dbReference type="EMBL" id="CP003179">
    <property type="protein sequence ID" value="AEW06720.1"/>
    <property type="molecule type" value="Genomic_DNA"/>
</dbReference>
<dbReference type="GO" id="GO:0006085">
    <property type="term" value="P:acetyl-CoA biosynthetic process"/>
    <property type="evidence" value="ECO:0007669"/>
    <property type="project" value="TreeGrafter"/>
</dbReference>
<dbReference type="InterPro" id="IPR042099">
    <property type="entry name" value="ANL_N_sf"/>
</dbReference>
<evidence type="ECO:0000256" key="6">
    <source>
        <dbReference type="ARBA" id="ARBA00022990"/>
    </source>
</evidence>
<dbReference type="PATRIC" id="fig|679936.5.peg.3385"/>
<dbReference type="Gene3D" id="3.30.300.30">
    <property type="match status" value="1"/>
</dbReference>
<feature type="domain" description="AMP-binding enzyme C-terminal" evidence="8">
    <location>
        <begin position="525"/>
        <end position="603"/>
    </location>
</feature>
<dbReference type="KEGG" id="sap:Sulac_3274"/>
<dbReference type="InterPro" id="IPR000873">
    <property type="entry name" value="AMP-dep_synth/lig_dom"/>
</dbReference>
<dbReference type="NCBIfam" id="NF001208">
    <property type="entry name" value="PRK00174.1"/>
    <property type="match status" value="1"/>
</dbReference>
<reference evidence="10 11" key="2">
    <citation type="journal article" date="2012" name="Stand. Genomic Sci.">
        <title>Complete genome sequence of the moderately thermophilic mineral-sulfide-oxidizing firmicute Sulfobacillus acidophilus type strain (NAL(T)).</title>
        <authorList>
            <person name="Anderson I."/>
            <person name="Chertkov O."/>
            <person name="Chen A."/>
            <person name="Saunders E."/>
            <person name="Lapidus A."/>
            <person name="Nolan M."/>
            <person name="Lucas S."/>
            <person name="Hammon N."/>
            <person name="Deshpande S."/>
            <person name="Cheng J.F."/>
            <person name="Han C."/>
            <person name="Tapia R."/>
            <person name="Goodwin L.A."/>
            <person name="Pitluck S."/>
            <person name="Liolios K."/>
            <person name="Pagani I."/>
            <person name="Ivanova N."/>
            <person name="Mikhailova N."/>
            <person name="Pati A."/>
            <person name="Palaniappan K."/>
            <person name="Land M."/>
            <person name="Pan C."/>
            <person name="Rohde M."/>
            <person name="Pukall R."/>
            <person name="Goker M."/>
            <person name="Detter J.C."/>
            <person name="Woyke T."/>
            <person name="Bristow J."/>
            <person name="Eisen J.A."/>
            <person name="Markowitz V."/>
            <person name="Hugenholtz P."/>
            <person name="Kyrpides N.C."/>
            <person name="Klenk H.P."/>
            <person name="Mavromatis K."/>
        </authorList>
    </citation>
    <scope>NUCLEOTIDE SEQUENCE [LARGE SCALE GENOMIC DNA]</scope>
    <source>
        <strain evidence="11">ATCC 700253 / DSM 10332 / NAL</strain>
    </source>
</reference>
<dbReference type="InterPro" id="IPR020845">
    <property type="entry name" value="AMP-binding_CS"/>
</dbReference>
<evidence type="ECO:0000259" key="9">
    <source>
        <dbReference type="Pfam" id="PF16177"/>
    </source>
</evidence>
<dbReference type="GO" id="GO:0005524">
    <property type="term" value="F:ATP binding"/>
    <property type="evidence" value="ECO:0007669"/>
    <property type="project" value="UniProtKB-KW"/>
</dbReference>
<protein>
    <recommendedName>
        <fullName evidence="2">acetate--CoA ligase</fullName>
        <ecNumber evidence="2">6.2.1.1</ecNumber>
    </recommendedName>
</protein>
<keyword evidence="3 10" id="KW-0436">Ligase</keyword>
<organism evidence="10 11">
    <name type="scientific">Sulfobacillus acidophilus (strain ATCC 700253 / DSM 10332 / NAL)</name>
    <dbReference type="NCBI Taxonomy" id="679936"/>
    <lineage>
        <taxon>Bacteria</taxon>
        <taxon>Bacillati</taxon>
        <taxon>Bacillota</taxon>
        <taxon>Clostridia</taxon>
        <taxon>Eubacteriales</taxon>
        <taxon>Clostridiales Family XVII. Incertae Sedis</taxon>
        <taxon>Sulfobacillus</taxon>
    </lineage>
</organism>
<evidence type="ECO:0000259" key="7">
    <source>
        <dbReference type="Pfam" id="PF00501"/>
    </source>
</evidence>
<dbReference type="Gene3D" id="3.40.50.12780">
    <property type="entry name" value="N-terminal domain of ligase-like"/>
    <property type="match status" value="1"/>
</dbReference>
<evidence type="ECO:0000313" key="10">
    <source>
        <dbReference type="EMBL" id="AEW06720.1"/>
    </source>
</evidence>
<evidence type="ECO:0000256" key="5">
    <source>
        <dbReference type="ARBA" id="ARBA00022840"/>
    </source>
</evidence>
<keyword evidence="5" id="KW-0067">ATP-binding</keyword>
<dbReference type="SUPFAM" id="SSF56801">
    <property type="entry name" value="Acetyl-CoA synthetase-like"/>
    <property type="match status" value="1"/>
</dbReference>
<dbReference type="AlphaFoldDB" id="G8TT20"/>
<dbReference type="Pfam" id="PF13193">
    <property type="entry name" value="AMP-binding_C"/>
    <property type="match status" value="1"/>
</dbReference>
<dbReference type="GO" id="GO:0003987">
    <property type="term" value="F:acetate-CoA ligase activity"/>
    <property type="evidence" value="ECO:0007669"/>
    <property type="project" value="UniProtKB-EC"/>
</dbReference>
<dbReference type="EC" id="6.2.1.1" evidence="2"/>
<sequence length="626" mass="68978">MASDDIEKFLDNSREYPPPAHVATWNIPRWDEAYESARDPIAYWHRIAQNRTWLTPYDTVKTGDWPDVAWFSGGVTNITLDCLDRHLDTIGDQIAYIALTEQGLDRQLTYRELAAEVNQIAGALKAVGVHRGDRVIIYMPLIWQGIAAMLATARIGAIHSVVYAGLGTAALRNRIDQAEAKVVLTADVTWRRGKAIPLLPIVEEAVRDASDVTPIVLRRDPATVLPEHFRDWASWLLDADVPVSAEPMNAEDPLFILFTSGTTGSPKGAVFVHGGYSVGVPELLRQAIYYQPGDVFWCMSDIGWIVGHSLIVYGPLINGMTTVIREGAPDAPTPDAVWDTIERYRVTKLYTAPTTVRMLRRIGTEAAKAHDLSSLQLVACAGEPLNPEAWRWLYDDVGHQQIAVVDNWWQTETAAPTIGTWPSLPVRPGKAGKPFPGVGVRIVDRTGHPLPAGQGGLLTLTEPLPQMFRDVWNNHARYREYFTAIPGSYLSGDVAVQDEAGYIEVLGRADDVLNVAGHRVGTADVESALVSHPWVAEAATIGIPDPLKGEAIVVYVVLRTHPDISDAEITETLIRHVRHELGPIATPEAIRIVDKLPKTRSGKIMRRVVKAWELGQDPGDLTTLDE</sequence>
<dbReference type="PROSITE" id="PS00455">
    <property type="entry name" value="AMP_BINDING"/>
    <property type="match status" value="1"/>
</dbReference>
<dbReference type="Pfam" id="PF16177">
    <property type="entry name" value="ACAS_N"/>
    <property type="match status" value="1"/>
</dbReference>
<dbReference type="Proteomes" id="UP000005439">
    <property type="component" value="Chromosome"/>
</dbReference>
<dbReference type="InterPro" id="IPR045851">
    <property type="entry name" value="AMP-bd_C_sf"/>
</dbReference>
<proteinExistence type="inferred from homology"/>
<dbReference type="InterPro" id="IPR032387">
    <property type="entry name" value="ACAS_N"/>
</dbReference>
<gene>
    <name evidence="10" type="ordered locus">Sulac_3274</name>
</gene>
<reference evidence="11" key="1">
    <citation type="submission" date="2011-12" db="EMBL/GenBank/DDBJ databases">
        <title>The complete genome of chromosome of Sulfobacillus acidophilus DSM 10332.</title>
        <authorList>
            <person name="Lucas S."/>
            <person name="Han J."/>
            <person name="Lapidus A."/>
            <person name="Bruce D."/>
            <person name="Goodwin L."/>
            <person name="Pitluck S."/>
            <person name="Peters L."/>
            <person name="Kyrpides N."/>
            <person name="Mavromatis K."/>
            <person name="Ivanova N."/>
            <person name="Mikhailova N."/>
            <person name="Chertkov O."/>
            <person name="Saunders E."/>
            <person name="Detter J.C."/>
            <person name="Tapia R."/>
            <person name="Han C."/>
            <person name="Land M."/>
            <person name="Hauser L."/>
            <person name="Markowitz V."/>
            <person name="Cheng J.-F."/>
            <person name="Hugenholtz P."/>
            <person name="Woyke T."/>
            <person name="Wu D."/>
            <person name="Pukall R."/>
            <person name="Gehrich-Schroeter G."/>
            <person name="Schneider S."/>
            <person name="Klenk H.-P."/>
            <person name="Eisen J.A."/>
        </authorList>
    </citation>
    <scope>NUCLEOTIDE SEQUENCE [LARGE SCALE GENOMIC DNA]</scope>
    <source>
        <strain evidence="11">ATCC 700253 / DSM 10332 / NAL</strain>
    </source>
</reference>
<evidence type="ECO:0000256" key="3">
    <source>
        <dbReference type="ARBA" id="ARBA00022598"/>
    </source>
</evidence>
<evidence type="ECO:0000259" key="8">
    <source>
        <dbReference type="Pfam" id="PF13193"/>
    </source>
</evidence>
<feature type="domain" description="Acetyl-coenzyme A synthetase N-terminal" evidence="9">
    <location>
        <begin position="35"/>
        <end position="82"/>
    </location>
</feature>
<keyword evidence="6" id="KW-0007">Acetylation</keyword>
<keyword evidence="4" id="KW-0547">Nucleotide-binding</keyword>
<evidence type="ECO:0000256" key="2">
    <source>
        <dbReference type="ARBA" id="ARBA00013275"/>
    </source>
</evidence>
<evidence type="ECO:0000256" key="1">
    <source>
        <dbReference type="ARBA" id="ARBA00006432"/>
    </source>
</evidence>
<accession>G8TT20</accession>
<dbReference type="InterPro" id="IPR025110">
    <property type="entry name" value="AMP-bd_C"/>
</dbReference>
<dbReference type="HOGENOM" id="CLU_000022_3_6_9"/>
<dbReference type="Pfam" id="PF00501">
    <property type="entry name" value="AMP-binding"/>
    <property type="match status" value="1"/>
</dbReference>
<dbReference type="STRING" id="679936.Sulac_3274"/>
<name>G8TT20_SULAD</name>
<evidence type="ECO:0000256" key="4">
    <source>
        <dbReference type="ARBA" id="ARBA00022741"/>
    </source>
</evidence>
<comment type="similarity">
    <text evidence="1">Belongs to the ATP-dependent AMP-binding enzyme family.</text>
</comment>